<organism evidence="1 2">
    <name type="scientific">Brucella tritici</name>
    <dbReference type="NCBI Taxonomy" id="94626"/>
    <lineage>
        <taxon>Bacteria</taxon>
        <taxon>Pseudomonadati</taxon>
        <taxon>Pseudomonadota</taxon>
        <taxon>Alphaproteobacteria</taxon>
        <taxon>Hyphomicrobiales</taxon>
        <taxon>Brucellaceae</taxon>
        <taxon>Brucella/Ochrobactrum group</taxon>
        <taxon>Brucella</taxon>
    </lineage>
</organism>
<evidence type="ECO:0000313" key="2">
    <source>
        <dbReference type="Proteomes" id="UP000481643"/>
    </source>
</evidence>
<sequence>MNFQFCGETRSLVGEITEAFLPYAEAAVLRLQGLYPNVSFSLDGDKITVREIDEQSVPAFRSAIVHQIYREKILVETLSLRKSLLSAVIK</sequence>
<dbReference type="Proteomes" id="UP000481643">
    <property type="component" value="Unassembled WGS sequence"/>
</dbReference>
<proteinExistence type="predicted"/>
<protein>
    <submittedName>
        <fullName evidence="1">Uncharacterized protein</fullName>
    </submittedName>
</protein>
<dbReference type="EMBL" id="WBVX01000018">
    <property type="protein sequence ID" value="KAB2682822.1"/>
    <property type="molecule type" value="Genomic_DNA"/>
</dbReference>
<dbReference type="RefSeq" id="WP_151652397.1">
    <property type="nucleotide sequence ID" value="NZ_WBVX01000018.1"/>
</dbReference>
<evidence type="ECO:0000313" key="1">
    <source>
        <dbReference type="EMBL" id="KAB2682822.1"/>
    </source>
</evidence>
<reference evidence="1 2" key="1">
    <citation type="submission" date="2019-09" db="EMBL/GenBank/DDBJ databases">
        <title>Taxonomic organization of the family Brucellaceae based on a phylogenomic approach.</title>
        <authorList>
            <person name="Leclercq S."/>
            <person name="Cloeckaert A."/>
            <person name="Zygmunt M.S."/>
        </authorList>
    </citation>
    <scope>NUCLEOTIDE SEQUENCE [LARGE SCALE GENOMIC DNA]</scope>
    <source>
        <strain evidence="1 2">WS1830</strain>
    </source>
</reference>
<accession>A0A6L3YIZ4</accession>
<gene>
    <name evidence="1" type="ORF">F9L08_17100</name>
</gene>
<comment type="caution">
    <text evidence="1">The sequence shown here is derived from an EMBL/GenBank/DDBJ whole genome shotgun (WGS) entry which is preliminary data.</text>
</comment>
<name>A0A6L3YIZ4_9HYPH</name>
<dbReference type="AlphaFoldDB" id="A0A6L3YIZ4"/>